<evidence type="ECO:0000256" key="1">
    <source>
        <dbReference type="ARBA" id="ARBA00001917"/>
    </source>
</evidence>
<sequence>MLKPWLWLPPKTSHDLAPLAAELFSLFHSKKTPIWNPFTWQGISFQNRLGLAGGVDKNADHLRAWEKLGCGFVEVGTVTPLPQEPNAGRILDRSIVDQALWNKMGFPSAGADEVFYSLRSFKEDSKLPVFVNIGKNRDTPNELASQDYSFLLERFHTLADAFVVNISSPNTKGLRDLANQQVLEAFLKPIYQKKLALECKTPLLLKLSPDLERDELRRILDIAVENQIDGFVMTNTTLSRQTKQTFPSEGGLSGKPVSLLSKLSLQTTIEHLGSEKSKKLVISVGGVMTAEDVFERISLGADLVEVYTALVFSGLNFFRKVEKQANATRKTGNSTSSKL</sequence>
<evidence type="ECO:0000256" key="6">
    <source>
        <dbReference type="ARBA" id="ARBA00022975"/>
    </source>
</evidence>
<evidence type="ECO:0000313" key="12">
    <source>
        <dbReference type="Proteomes" id="UP000012040"/>
    </source>
</evidence>
<dbReference type="SUPFAM" id="SSF51395">
    <property type="entry name" value="FMN-linked oxidoreductases"/>
    <property type="match status" value="1"/>
</dbReference>
<dbReference type="eggNOG" id="COG0167">
    <property type="taxonomic scope" value="Bacteria"/>
</dbReference>
<dbReference type="InterPro" id="IPR012135">
    <property type="entry name" value="Dihydroorotate_DH_1_2"/>
</dbReference>
<dbReference type="CDD" id="cd04738">
    <property type="entry name" value="DHOD_2_like"/>
    <property type="match status" value="1"/>
</dbReference>
<dbReference type="Proteomes" id="UP000012040">
    <property type="component" value="Chromosome"/>
</dbReference>
<dbReference type="PANTHER" id="PTHR48109:SF4">
    <property type="entry name" value="DIHYDROOROTATE DEHYDROGENASE (QUINONE), MITOCHONDRIAL"/>
    <property type="match status" value="1"/>
</dbReference>
<dbReference type="AlphaFoldDB" id="M4VP38"/>
<dbReference type="OrthoDB" id="5288816at2"/>
<dbReference type="GO" id="GO:0005886">
    <property type="term" value="C:plasma membrane"/>
    <property type="evidence" value="ECO:0007669"/>
    <property type="project" value="TreeGrafter"/>
</dbReference>
<name>M4VP38_9BACT</name>
<dbReference type="NCBIfam" id="TIGR01036">
    <property type="entry name" value="pyrD_sub2"/>
    <property type="match status" value="1"/>
</dbReference>
<dbReference type="GO" id="GO:0106430">
    <property type="term" value="F:dihydroorotate dehydrogenase (quinone) activity"/>
    <property type="evidence" value="ECO:0007669"/>
    <property type="project" value="UniProtKB-EC"/>
</dbReference>
<dbReference type="PATRIC" id="fig|1184267.3.peg.683"/>
<dbReference type="InterPro" id="IPR005719">
    <property type="entry name" value="Dihydroorotate_DH_2"/>
</dbReference>
<keyword evidence="12" id="KW-1185">Reference proteome</keyword>
<keyword evidence="7" id="KW-0560">Oxidoreductase</keyword>
<evidence type="ECO:0000256" key="7">
    <source>
        <dbReference type="ARBA" id="ARBA00023002"/>
    </source>
</evidence>
<reference evidence="11 12" key="1">
    <citation type="journal article" date="2013" name="ISME J.">
        <title>By their genes ye shall know them: genomic signatures of predatory bacteria.</title>
        <authorList>
            <person name="Pasternak Z."/>
            <person name="Pietrokovski S."/>
            <person name="Rotem O."/>
            <person name="Gophna U."/>
            <person name="Lurie-Weinberger M.N."/>
            <person name="Jurkevitch E."/>
        </authorList>
    </citation>
    <scope>NUCLEOTIDE SEQUENCE [LARGE SCALE GENOMIC DNA]</scope>
    <source>
        <strain evidence="11 12">JSS</strain>
    </source>
</reference>
<evidence type="ECO:0000256" key="2">
    <source>
        <dbReference type="ARBA" id="ARBA00003125"/>
    </source>
</evidence>
<keyword evidence="8" id="KW-0472">Membrane</keyword>
<comment type="cofactor">
    <cofactor evidence="1">
        <name>FMN</name>
        <dbReference type="ChEBI" id="CHEBI:58210"/>
    </cofactor>
</comment>
<evidence type="ECO:0000313" key="11">
    <source>
        <dbReference type="EMBL" id="AGH94894.1"/>
    </source>
</evidence>
<proteinExistence type="predicted"/>
<dbReference type="GO" id="GO:0044205">
    <property type="term" value="P:'de novo' UMP biosynthetic process"/>
    <property type="evidence" value="ECO:0007669"/>
    <property type="project" value="UniProtKB-UniPathway"/>
</dbReference>
<evidence type="ECO:0000256" key="5">
    <source>
        <dbReference type="ARBA" id="ARBA00022643"/>
    </source>
</evidence>
<dbReference type="EC" id="1.3.5.2" evidence="9"/>
<feature type="domain" description="Dihydroorotate dehydrogenase catalytic" evidence="10">
    <location>
        <begin position="41"/>
        <end position="325"/>
    </location>
</feature>
<dbReference type="Gene3D" id="3.20.20.70">
    <property type="entry name" value="Aldolase class I"/>
    <property type="match status" value="1"/>
</dbReference>
<dbReference type="NCBIfam" id="NF003652">
    <property type="entry name" value="PRK05286.2-5"/>
    <property type="match status" value="1"/>
</dbReference>
<protein>
    <recommendedName>
        <fullName evidence="9">Dihydroorotate dehydrogenase (quinone)</fullName>
        <ecNumber evidence="9">1.3.5.2</ecNumber>
    </recommendedName>
</protein>
<evidence type="ECO:0000256" key="4">
    <source>
        <dbReference type="ARBA" id="ARBA00022630"/>
    </source>
</evidence>
<keyword evidence="4" id="KW-0285">Flavoprotein</keyword>
<keyword evidence="5" id="KW-0288">FMN</keyword>
<comment type="function">
    <text evidence="2">Catalyzes the conversion of dihydroorotate to orotate with quinone as electron acceptor.</text>
</comment>
<dbReference type="Pfam" id="PF01180">
    <property type="entry name" value="DHO_dh"/>
    <property type="match status" value="1"/>
</dbReference>
<accession>M4VP38</accession>
<evidence type="ECO:0000259" key="10">
    <source>
        <dbReference type="Pfam" id="PF01180"/>
    </source>
</evidence>
<dbReference type="GO" id="GO:0005737">
    <property type="term" value="C:cytoplasm"/>
    <property type="evidence" value="ECO:0007669"/>
    <property type="project" value="InterPro"/>
</dbReference>
<gene>
    <name evidence="11" type="ORF">A11Q_674</name>
</gene>
<dbReference type="EMBL" id="CP003537">
    <property type="protein sequence ID" value="AGH94894.1"/>
    <property type="molecule type" value="Genomic_DNA"/>
</dbReference>
<dbReference type="InterPro" id="IPR005720">
    <property type="entry name" value="Dihydroorotate_DH_cat"/>
</dbReference>
<dbReference type="UniPathway" id="UPA00070"/>
<evidence type="ECO:0000256" key="9">
    <source>
        <dbReference type="NCBIfam" id="TIGR01036"/>
    </source>
</evidence>
<organism evidence="11 12">
    <name type="scientific">Pseudobdellovibrio exovorus JSS</name>
    <dbReference type="NCBI Taxonomy" id="1184267"/>
    <lineage>
        <taxon>Bacteria</taxon>
        <taxon>Pseudomonadati</taxon>
        <taxon>Bdellovibrionota</taxon>
        <taxon>Bdellovibrionia</taxon>
        <taxon>Bdellovibrionales</taxon>
        <taxon>Pseudobdellovibrionaceae</taxon>
        <taxon>Pseudobdellovibrio</taxon>
    </lineage>
</organism>
<keyword evidence="6" id="KW-0665">Pyrimidine biosynthesis</keyword>
<dbReference type="STRING" id="1184267.A11Q_674"/>
<evidence type="ECO:0000256" key="8">
    <source>
        <dbReference type="ARBA" id="ARBA00023136"/>
    </source>
</evidence>
<dbReference type="InterPro" id="IPR013785">
    <property type="entry name" value="Aldolase_TIM"/>
</dbReference>
<dbReference type="RefSeq" id="WP_015469384.1">
    <property type="nucleotide sequence ID" value="NC_020813.1"/>
</dbReference>
<comment type="pathway">
    <text evidence="3">Pyrimidine metabolism; UMP biosynthesis via de novo pathway.</text>
</comment>
<dbReference type="PANTHER" id="PTHR48109">
    <property type="entry name" value="DIHYDROOROTATE DEHYDROGENASE (QUINONE), MITOCHONDRIAL-RELATED"/>
    <property type="match status" value="1"/>
</dbReference>
<dbReference type="InterPro" id="IPR050074">
    <property type="entry name" value="DHO_dehydrogenase"/>
</dbReference>
<dbReference type="PIRSF" id="PIRSF000164">
    <property type="entry name" value="DHO_oxidase"/>
    <property type="match status" value="1"/>
</dbReference>
<dbReference type="HOGENOM" id="CLU_013640_2_0_7"/>
<dbReference type="GO" id="GO:0006207">
    <property type="term" value="P:'de novo' pyrimidine nucleobase biosynthetic process"/>
    <property type="evidence" value="ECO:0007669"/>
    <property type="project" value="UniProtKB-UniRule"/>
</dbReference>
<evidence type="ECO:0000256" key="3">
    <source>
        <dbReference type="ARBA" id="ARBA00004725"/>
    </source>
</evidence>
<dbReference type="KEGG" id="bex:A11Q_674"/>